<dbReference type="AlphaFoldDB" id="A0A6A6CIR4"/>
<organism evidence="3 4">
    <name type="scientific">Zasmidium cellare ATCC 36951</name>
    <dbReference type="NCBI Taxonomy" id="1080233"/>
    <lineage>
        <taxon>Eukaryota</taxon>
        <taxon>Fungi</taxon>
        <taxon>Dikarya</taxon>
        <taxon>Ascomycota</taxon>
        <taxon>Pezizomycotina</taxon>
        <taxon>Dothideomycetes</taxon>
        <taxon>Dothideomycetidae</taxon>
        <taxon>Mycosphaerellales</taxon>
        <taxon>Mycosphaerellaceae</taxon>
        <taxon>Zasmidium</taxon>
    </lineage>
</organism>
<dbReference type="GeneID" id="54566271"/>
<keyword evidence="2" id="KW-0812">Transmembrane</keyword>
<evidence type="ECO:0000256" key="1">
    <source>
        <dbReference type="SAM" id="MobiDB-lite"/>
    </source>
</evidence>
<gene>
    <name evidence="3" type="ORF">M409DRAFT_55421</name>
</gene>
<proteinExistence type="predicted"/>
<keyword evidence="4" id="KW-1185">Reference proteome</keyword>
<evidence type="ECO:0000256" key="2">
    <source>
        <dbReference type="SAM" id="Phobius"/>
    </source>
</evidence>
<name>A0A6A6CIR4_ZASCE</name>
<protein>
    <submittedName>
        <fullName evidence="3">Uncharacterized protein</fullName>
    </submittedName>
</protein>
<feature type="region of interest" description="Disordered" evidence="1">
    <location>
        <begin position="1"/>
        <end position="28"/>
    </location>
</feature>
<dbReference type="Proteomes" id="UP000799537">
    <property type="component" value="Unassembled WGS sequence"/>
</dbReference>
<evidence type="ECO:0000313" key="4">
    <source>
        <dbReference type="Proteomes" id="UP000799537"/>
    </source>
</evidence>
<accession>A0A6A6CIR4</accession>
<keyword evidence="2" id="KW-0472">Membrane</keyword>
<keyword evidence="2" id="KW-1133">Transmembrane helix</keyword>
<evidence type="ECO:0000313" key="3">
    <source>
        <dbReference type="EMBL" id="KAF2166078.1"/>
    </source>
</evidence>
<sequence>MSTLAAANPTTTTSTTSSDLNSRPMGASGYRPHCPQIMWANPIATAPDPFQLAMERLKADSRNLKSEYGEVFEGKKKERRTTIRWADPIATVADPMAGFGRRFGDDCGGVEGDDVVVAEKNVRGRSVAWANPIATVKEPAEEEGVRRRVVVFGCEKVVLSRKKTISGRVEMDDMTYEDFDEGGCSPCSSTRLVGRVSIIGEDGGKTATPIVTVREVRVGGRGWFKGLIRNCKNEVAWLCAFNEKPLTEEQMPLLRREDGMKRTSSKPAPCYAYSMACGFCVLVFGVMAWVFCS</sequence>
<feature type="transmembrane region" description="Helical" evidence="2">
    <location>
        <begin position="271"/>
        <end position="292"/>
    </location>
</feature>
<dbReference type="EMBL" id="ML993598">
    <property type="protein sequence ID" value="KAF2166078.1"/>
    <property type="molecule type" value="Genomic_DNA"/>
</dbReference>
<reference evidence="3" key="1">
    <citation type="journal article" date="2020" name="Stud. Mycol.">
        <title>101 Dothideomycetes genomes: a test case for predicting lifestyles and emergence of pathogens.</title>
        <authorList>
            <person name="Haridas S."/>
            <person name="Albert R."/>
            <person name="Binder M."/>
            <person name="Bloem J."/>
            <person name="Labutti K."/>
            <person name="Salamov A."/>
            <person name="Andreopoulos B."/>
            <person name="Baker S."/>
            <person name="Barry K."/>
            <person name="Bills G."/>
            <person name="Bluhm B."/>
            <person name="Cannon C."/>
            <person name="Castanera R."/>
            <person name="Culley D."/>
            <person name="Daum C."/>
            <person name="Ezra D."/>
            <person name="Gonzalez J."/>
            <person name="Henrissat B."/>
            <person name="Kuo A."/>
            <person name="Liang C."/>
            <person name="Lipzen A."/>
            <person name="Lutzoni F."/>
            <person name="Magnuson J."/>
            <person name="Mondo S."/>
            <person name="Nolan M."/>
            <person name="Ohm R."/>
            <person name="Pangilinan J."/>
            <person name="Park H.-J."/>
            <person name="Ramirez L."/>
            <person name="Alfaro M."/>
            <person name="Sun H."/>
            <person name="Tritt A."/>
            <person name="Yoshinaga Y."/>
            <person name="Zwiers L.-H."/>
            <person name="Turgeon B."/>
            <person name="Goodwin S."/>
            <person name="Spatafora J."/>
            <person name="Crous P."/>
            <person name="Grigoriev I."/>
        </authorList>
    </citation>
    <scope>NUCLEOTIDE SEQUENCE</scope>
    <source>
        <strain evidence="3">ATCC 36951</strain>
    </source>
</reference>
<dbReference type="RefSeq" id="XP_033666967.1">
    <property type="nucleotide sequence ID" value="XM_033812999.1"/>
</dbReference>